<evidence type="ECO:0000313" key="9">
    <source>
        <dbReference type="Proteomes" id="UP000663866"/>
    </source>
</evidence>
<sequence length="100" mass="11671">MKRITALIISCLNGFSLNIVRKFAEQGYNIALNGNQDDGNTIGTIQKEHKQFEQILKQFRHIDIVIIHHECKRHYRTSIDEFQTENWREAIDYNLITGGP</sequence>
<dbReference type="Proteomes" id="UP000663866">
    <property type="component" value="Unassembled WGS sequence"/>
</dbReference>
<evidence type="ECO:0000313" key="7">
    <source>
        <dbReference type="EMBL" id="CAF4174364.1"/>
    </source>
</evidence>
<protein>
    <submittedName>
        <fullName evidence="2">Uncharacterized protein</fullName>
    </submittedName>
</protein>
<dbReference type="SUPFAM" id="SSF51735">
    <property type="entry name" value="NAD(P)-binding Rossmann-fold domains"/>
    <property type="match status" value="1"/>
</dbReference>
<dbReference type="Proteomes" id="UP000676336">
    <property type="component" value="Unassembled WGS sequence"/>
</dbReference>
<evidence type="ECO:0000313" key="3">
    <source>
        <dbReference type="EMBL" id="CAF2229271.1"/>
    </source>
</evidence>
<accession>A0A816PLE0</accession>
<dbReference type="EMBL" id="CAJNRE010020372">
    <property type="protein sequence ID" value="CAF2229271.1"/>
    <property type="molecule type" value="Genomic_DNA"/>
</dbReference>
<dbReference type="EMBL" id="CAJOBG010000180">
    <property type="protein sequence ID" value="CAF3772645.1"/>
    <property type="molecule type" value="Genomic_DNA"/>
</dbReference>
<proteinExistence type="predicted"/>
<dbReference type="EMBL" id="CAJOBI010008857">
    <property type="protein sequence ID" value="CAF4123858.1"/>
    <property type="molecule type" value="Genomic_DNA"/>
</dbReference>
<dbReference type="EMBL" id="CAJOBF010005412">
    <property type="protein sequence ID" value="CAF4174364.1"/>
    <property type="molecule type" value="Genomic_DNA"/>
</dbReference>
<keyword evidence="9" id="KW-1185">Reference proteome</keyword>
<organism evidence="2 8">
    <name type="scientific">Rotaria magnacalcarata</name>
    <dbReference type="NCBI Taxonomy" id="392030"/>
    <lineage>
        <taxon>Eukaryota</taxon>
        <taxon>Metazoa</taxon>
        <taxon>Spiralia</taxon>
        <taxon>Gnathifera</taxon>
        <taxon>Rotifera</taxon>
        <taxon>Eurotatoria</taxon>
        <taxon>Bdelloidea</taxon>
        <taxon>Philodinida</taxon>
        <taxon>Philodinidae</taxon>
        <taxon>Rotaria</taxon>
    </lineage>
</organism>
<dbReference type="Proteomes" id="UP000663824">
    <property type="component" value="Unassembled WGS sequence"/>
</dbReference>
<comment type="caution">
    <text evidence="2">The sequence shown here is derived from an EMBL/GenBank/DDBJ whole genome shotgun (WGS) entry which is preliminary data.</text>
</comment>
<dbReference type="Proteomes" id="UP000663855">
    <property type="component" value="Unassembled WGS sequence"/>
</dbReference>
<dbReference type="Proteomes" id="UP000663842">
    <property type="component" value="Unassembled WGS sequence"/>
</dbReference>
<reference evidence="2" key="1">
    <citation type="submission" date="2021-02" db="EMBL/GenBank/DDBJ databases">
        <authorList>
            <person name="Nowell W R."/>
        </authorList>
    </citation>
    <scope>NUCLEOTIDE SEQUENCE</scope>
</reference>
<dbReference type="Gene3D" id="3.40.50.720">
    <property type="entry name" value="NAD(P)-binding Rossmann-like Domain"/>
    <property type="match status" value="1"/>
</dbReference>
<evidence type="ECO:0000313" key="5">
    <source>
        <dbReference type="EMBL" id="CAF3971382.1"/>
    </source>
</evidence>
<gene>
    <name evidence="5" type="ORF">BYL167_LOCUS12099</name>
    <name evidence="1" type="ORF">CJN711_LOCUS20362</name>
    <name evidence="3" type="ORF">MBJ925_LOCUS36800</name>
    <name evidence="4" type="ORF">OVN521_LOCUS2332</name>
    <name evidence="6" type="ORF">SMN809_LOCUS18425</name>
    <name evidence="7" type="ORF">UXM345_LOCUS26471</name>
    <name evidence="2" type="ORF">WKI299_LOCUS9946</name>
</gene>
<dbReference type="AlphaFoldDB" id="A0A816PLE0"/>
<dbReference type="InterPro" id="IPR036291">
    <property type="entry name" value="NAD(P)-bd_dom_sf"/>
</dbReference>
<evidence type="ECO:0000313" key="6">
    <source>
        <dbReference type="EMBL" id="CAF4123858.1"/>
    </source>
</evidence>
<evidence type="ECO:0000313" key="8">
    <source>
        <dbReference type="Proteomes" id="UP000663856"/>
    </source>
</evidence>
<name>A0A816PLE0_9BILA</name>
<evidence type="ECO:0000313" key="4">
    <source>
        <dbReference type="EMBL" id="CAF3772645.1"/>
    </source>
</evidence>
<dbReference type="EMBL" id="CAJNRF010003350">
    <property type="protein sequence ID" value="CAF2049863.1"/>
    <property type="molecule type" value="Genomic_DNA"/>
</dbReference>
<evidence type="ECO:0000313" key="1">
    <source>
        <dbReference type="EMBL" id="CAF1369405.1"/>
    </source>
</evidence>
<dbReference type="Proteomes" id="UP000663856">
    <property type="component" value="Unassembled WGS sequence"/>
</dbReference>
<evidence type="ECO:0000313" key="2">
    <source>
        <dbReference type="EMBL" id="CAF2049863.1"/>
    </source>
</evidence>
<dbReference type="Proteomes" id="UP000681967">
    <property type="component" value="Unassembled WGS sequence"/>
</dbReference>
<dbReference type="EMBL" id="CAJOBH010003924">
    <property type="protein sequence ID" value="CAF3971382.1"/>
    <property type="molecule type" value="Genomic_DNA"/>
</dbReference>
<dbReference type="EMBL" id="CAJNOV010009525">
    <property type="protein sequence ID" value="CAF1369405.1"/>
    <property type="molecule type" value="Genomic_DNA"/>
</dbReference>